<dbReference type="Proteomes" id="UP000824236">
    <property type="component" value="Unassembled WGS sequence"/>
</dbReference>
<comment type="caution">
    <text evidence="1">The sequence shown here is derived from an EMBL/GenBank/DDBJ whole genome shotgun (WGS) entry which is preliminary data.</text>
</comment>
<organism evidence="1 2">
    <name type="scientific">Candidatus Bacteroides intestinipullorum</name>
    <dbReference type="NCBI Taxonomy" id="2838471"/>
    <lineage>
        <taxon>Bacteria</taxon>
        <taxon>Pseudomonadati</taxon>
        <taxon>Bacteroidota</taxon>
        <taxon>Bacteroidia</taxon>
        <taxon>Bacteroidales</taxon>
        <taxon>Bacteroidaceae</taxon>
        <taxon>Bacteroides</taxon>
    </lineage>
</organism>
<protein>
    <submittedName>
        <fullName evidence="1">Helix-turn-helix domain-containing protein</fullName>
    </submittedName>
</protein>
<feature type="non-terminal residue" evidence="1">
    <location>
        <position position="179"/>
    </location>
</feature>
<name>A0A9E2KEL2_9BACE</name>
<dbReference type="AlphaFoldDB" id="A0A9E2KEL2"/>
<reference evidence="1" key="1">
    <citation type="journal article" date="2021" name="PeerJ">
        <title>Extensive microbial diversity within the chicken gut microbiome revealed by metagenomics and culture.</title>
        <authorList>
            <person name="Gilroy R."/>
            <person name="Ravi A."/>
            <person name="Getino M."/>
            <person name="Pursley I."/>
            <person name="Horton D.L."/>
            <person name="Alikhan N.F."/>
            <person name="Baker D."/>
            <person name="Gharbi K."/>
            <person name="Hall N."/>
            <person name="Watson M."/>
            <person name="Adriaenssens E.M."/>
            <person name="Foster-Nyarko E."/>
            <person name="Jarju S."/>
            <person name="Secka A."/>
            <person name="Antonio M."/>
            <person name="Oren A."/>
            <person name="Chaudhuri R.R."/>
            <person name="La Ragione R."/>
            <person name="Hildebrand F."/>
            <person name="Pallen M.J."/>
        </authorList>
    </citation>
    <scope>NUCLEOTIDE SEQUENCE</scope>
    <source>
        <strain evidence="1">B3-3758</strain>
    </source>
</reference>
<gene>
    <name evidence="1" type="ORF">H9791_04220</name>
</gene>
<dbReference type="Pfam" id="PF13384">
    <property type="entry name" value="HTH_23"/>
    <property type="match status" value="1"/>
</dbReference>
<evidence type="ECO:0000313" key="1">
    <source>
        <dbReference type="EMBL" id="MBU3813697.1"/>
    </source>
</evidence>
<reference evidence="1" key="2">
    <citation type="submission" date="2021-04" db="EMBL/GenBank/DDBJ databases">
        <authorList>
            <person name="Gilroy R."/>
        </authorList>
    </citation>
    <scope>NUCLEOTIDE SEQUENCE</scope>
    <source>
        <strain evidence="1">B3-3758</strain>
    </source>
</reference>
<proteinExistence type="predicted"/>
<dbReference type="EMBL" id="JAHLFO010000050">
    <property type="protein sequence ID" value="MBU3813697.1"/>
    <property type="molecule type" value="Genomic_DNA"/>
</dbReference>
<evidence type="ECO:0000313" key="2">
    <source>
        <dbReference type="Proteomes" id="UP000824236"/>
    </source>
</evidence>
<accession>A0A9E2KEL2</accession>
<sequence length="179" mass="20583">MDKRIKNILRCYAAGMGIKETASTFHTSRNTVRKYVRLFLSSGKSIEQLLSLSDGQLDELFGCTASRHREPSSRRIELEALLPGYVSRLSRKGMSVRKLFKEYHAEYPDGYQLSSFKRAVRQYKFHVKVVGHVEHNAADQMYIDFAGDRLEVVDEMTGETKKAEVFVAILPFSHYTYCE</sequence>